<dbReference type="SUPFAM" id="SSF52266">
    <property type="entry name" value="SGNH hydrolase"/>
    <property type="match status" value="1"/>
</dbReference>
<dbReference type="InterPro" id="IPR051058">
    <property type="entry name" value="GDSL_Est/Lipase"/>
</dbReference>
<dbReference type="Pfam" id="PF00657">
    <property type="entry name" value="Lipase_GDSL"/>
    <property type="match status" value="1"/>
</dbReference>
<dbReference type="AlphaFoldDB" id="A0A1E3BB77"/>
<accession>A0A1E3BB77</accession>
<dbReference type="Proteomes" id="UP000094569">
    <property type="component" value="Unassembled WGS sequence"/>
</dbReference>
<dbReference type="EMBL" id="JXNT01000008">
    <property type="protein sequence ID" value="ODM17656.1"/>
    <property type="molecule type" value="Genomic_DNA"/>
</dbReference>
<dbReference type="GO" id="GO:0016788">
    <property type="term" value="F:hydrolase activity, acting on ester bonds"/>
    <property type="evidence" value="ECO:0007669"/>
    <property type="project" value="InterPro"/>
</dbReference>
<keyword evidence="3" id="KW-1185">Reference proteome</keyword>
<dbReference type="InterPro" id="IPR001087">
    <property type="entry name" value="GDSL"/>
</dbReference>
<dbReference type="STRING" id="573508.A0A1E3BB77"/>
<reference evidence="2 3" key="1">
    <citation type="journal article" date="2016" name="BMC Genomics">
        <title>Comparative genomic and transcriptomic analyses of the Fuzhuan brick tea-fermentation fungus Aspergillus cristatus.</title>
        <authorList>
            <person name="Ge Y."/>
            <person name="Wang Y."/>
            <person name="Liu Y."/>
            <person name="Tan Y."/>
            <person name="Ren X."/>
            <person name="Zhang X."/>
            <person name="Hyde K.D."/>
            <person name="Liu Y."/>
            <person name="Liu Z."/>
        </authorList>
    </citation>
    <scope>NUCLEOTIDE SEQUENCE [LARGE SCALE GENOMIC DNA]</scope>
    <source>
        <strain evidence="2 3">GZAAS20.1005</strain>
    </source>
</reference>
<name>A0A1E3BB77_ASPCR</name>
<dbReference type="InterPro" id="IPR036514">
    <property type="entry name" value="SGNH_hydro_sf"/>
</dbReference>
<gene>
    <name evidence="2" type="ORF">SI65_07331</name>
</gene>
<evidence type="ECO:0000313" key="3">
    <source>
        <dbReference type="Proteomes" id="UP000094569"/>
    </source>
</evidence>
<comment type="caution">
    <text evidence="2">The sequence shown here is derived from an EMBL/GenBank/DDBJ whole genome shotgun (WGS) entry which is preliminary data.</text>
</comment>
<protein>
    <recommendedName>
        <fullName evidence="4">GDSL lipase/acylhydrolase family protein</fullName>
    </recommendedName>
</protein>
<dbReference type="SMR" id="A0A1E3BB77"/>
<dbReference type="Gene3D" id="3.40.50.1110">
    <property type="entry name" value="SGNH hydrolase"/>
    <property type="match status" value="1"/>
</dbReference>
<keyword evidence="1" id="KW-0378">Hydrolase</keyword>
<evidence type="ECO:0000313" key="2">
    <source>
        <dbReference type="EMBL" id="ODM17656.1"/>
    </source>
</evidence>
<evidence type="ECO:0000256" key="1">
    <source>
        <dbReference type="ARBA" id="ARBA00022801"/>
    </source>
</evidence>
<organism evidence="2 3">
    <name type="scientific">Aspergillus cristatus</name>
    <name type="common">Chinese Fuzhuan brick tea-fermentation fungus</name>
    <name type="synonym">Eurotium cristatum</name>
    <dbReference type="NCBI Taxonomy" id="573508"/>
    <lineage>
        <taxon>Eukaryota</taxon>
        <taxon>Fungi</taxon>
        <taxon>Dikarya</taxon>
        <taxon>Ascomycota</taxon>
        <taxon>Pezizomycotina</taxon>
        <taxon>Eurotiomycetes</taxon>
        <taxon>Eurotiomycetidae</taxon>
        <taxon>Eurotiales</taxon>
        <taxon>Aspergillaceae</taxon>
        <taxon>Aspergillus</taxon>
        <taxon>Aspergillus subgen. Aspergillus</taxon>
    </lineage>
</organism>
<dbReference type="PANTHER" id="PTHR45648">
    <property type="entry name" value="GDSL LIPASE/ACYLHYDROLASE FAMILY PROTEIN (AFU_ORTHOLOGUE AFUA_4G14700)"/>
    <property type="match status" value="1"/>
</dbReference>
<dbReference type="PANTHER" id="PTHR45648:SF22">
    <property type="entry name" value="GDSL LIPASE_ACYLHYDROLASE FAMILY PROTEIN (AFU_ORTHOLOGUE AFUA_4G14700)"/>
    <property type="match status" value="1"/>
</dbReference>
<evidence type="ECO:0008006" key="4">
    <source>
        <dbReference type="Google" id="ProtNLM"/>
    </source>
</evidence>
<dbReference type="CDD" id="cd01846">
    <property type="entry name" value="fatty_acyltransferase_like"/>
    <property type="match status" value="1"/>
</dbReference>
<proteinExistence type="predicted"/>
<dbReference type="OrthoDB" id="1600564at2759"/>
<sequence>MRFSLLAFPALAAAWNLEKFTNLVVFGNSYTDESRWDYFASHNGSAPPVGWDEPVSNDTNSGGFAWPRFVANQTGTKLSDYAVSGADCSKEITPRIEPSTKIPYPSVLEYEVPAYLADSASQRSPPESTVYAIWIGTNDIGYEGFLTDSQNTNYTLAAYVNCVYRALDDVYRSGGKYFVLMNLAPLHLAPLYVVPEKGGITGKESLYWPWKSGNITEISHRMREQVVALNQVFEYRTPYELLIAKRYPGARFAVMDTYSLISDIYYNNTKYPNITNVTGYNNHCDQKTNKCTRLPHPETFLWFDELHPSEQTDKIIAEQFIQVVKGESKWASYW</sequence>
<dbReference type="VEuPathDB" id="FungiDB:SI65_07331"/>